<dbReference type="GO" id="GO:0090729">
    <property type="term" value="F:toxin activity"/>
    <property type="evidence" value="ECO:0007669"/>
    <property type="project" value="UniProtKB-KW"/>
</dbReference>
<feature type="binding site" evidence="8">
    <location>
        <position position="4"/>
    </location>
    <ligand>
        <name>Mg(2+)</name>
        <dbReference type="ChEBI" id="CHEBI:18420"/>
    </ligand>
</feature>
<evidence type="ECO:0000256" key="1">
    <source>
        <dbReference type="ARBA" id="ARBA00001946"/>
    </source>
</evidence>
<dbReference type="GO" id="GO:0016787">
    <property type="term" value="F:hydrolase activity"/>
    <property type="evidence" value="ECO:0007669"/>
    <property type="project" value="UniProtKB-KW"/>
</dbReference>
<dbReference type="Proteomes" id="UP000030002">
    <property type="component" value="Unassembled WGS sequence"/>
</dbReference>
<dbReference type="Pfam" id="PF01850">
    <property type="entry name" value="PIN"/>
    <property type="match status" value="1"/>
</dbReference>
<dbReference type="AlphaFoldDB" id="A0A0A0J6X6"/>
<comment type="similarity">
    <text evidence="7 8">Belongs to the PINc/VapC protein family.</text>
</comment>
<feature type="domain" description="PIN" evidence="9">
    <location>
        <begin position="1"/>
        <end position="125"/>
    </location>
</feature>
<dbReference type="STRING" id="1385520.N802_04500"/>
<evidence type="ECO:0000313" key="10">
    <source>
        <dbReference type="EMBL" id="KGN31356.1"/>
    </source>
</evidence>
<keyword evidence="5 8" id="KW-0378">Hydrolase</keyword>
<evidence type="ECO:0000313" key="11">
    <source>
        <dbReference type="Proteomes" id="UP000030002"/>
    </source>
</evidence>
<evidence type="ECO:0000259" key="9">
    <source>
        <dbReference type="Pfam" id="PF01850"/>
    </source>
</evidence>
<dbReference type="EC" id="3.1.-.-" evidence="8"/>
<keyword evidence="6 8" id="KW-0460">Magnesium</keyword>
<organism evidence="10 11">
    <name type="scientific">Knoellia sinensis KCTC 19936</name>
    <dbReference type="NCBI Taxonomy" id="1385520"/>
    <lineage>
        <taxon>Bacteria</taxon>
        <taxon>Bacillati</taxon>
        <taxon>Actinomycetota</taxon>
        <taxon>Actinomycetes</taxon>
        <taxon>Micrococcales</taxon>
        <taxon>Intrasporangiaceae</taxon>
        <taxon>Knoellia</taxon>
    </lineage>
</organism>
<dbReference type="RefSeq" id="WP_035917657.1">
    <property type="nucleotide sequence ID" value="NZ_AVPJ01000012.1"/>
</dbReference>
<evidence type="ECO:0000256" key="2">
    <source>
        <dbReference type="ARBA" id="ARBA00022649"/>
    </source>
</evidence>
<dbReference type="InterPro" id="IPR029060">
    <property type="entry name" value="PIN-like_dom_sf"/>
</dbReference>
<dbReference type="EMBL" id="AVPJ01000012">
    <property type="protein sequence ID" value="KGN31356.1"/>
    <property type="molecule type" value="Genomic_DNA"/>
</dbReference>
<keyword evidence="2 8" id="KW-1277">Toxin-antitoxin system</keyword>
<dbReference type="CDD" id="cd09871">
    <property type="entry name" value="PIN_MtVapC28-VapC30-like"/>
    <property type="match status" value="1"/>
</dbReference>
<gene>
    <name evidence="8" type="primary">vapC</name>
    <name evidence="10" type="ORF">N802_04500</name>
</gene>
<accession>A0A0A0J6X6</accession>
<dbReference type="PANTHER" id="PTHR33653">
    <property type="entry name" value="RIBONUCLEASE VAPC2"/>
    <property type="match status" value="1"/>
</dbReference>
<dbReference type="InterPro" id="IPR050556">
    <property type="entry name" value="Type_II_TA_system_RNase"/>
</dbReference>
<dbReference type="OrthoDB" id="32625at2"/>
<evidence type="ECO:0000256" key="4">
    <source>
        <dbReference type="ARBA" id="ARBA00022723"/>
    </source>
</evidence>
<feature type="binding site" evidence="8">
    <location>
        <position position="100"/>
    </location>
    <ligand>
        <name>Mg(2+)</name>
        <dbReference type="ChEBI" id="CHEBI:18420"/>
    </ligand>
</feature>
<dbReference type="GO" id="GO:0000287">
    <property type="term" value="F:magnesium ion binding"/>
    <property type="evidence" value="ECO:0007669"/>
    <property type="project" value="UniProtKB-UniRule"/>
</dbReference>
<dbReference type="GO" id="GO:0004540">
    <property type="term" value="F:RNA nuclease activity"/>
    <property type="evidence" value="ECO:0007669"/>
    <property type="project" value="InterPro"/>
</dbReference>
<dbReference type="HAMAP" id="MF_00265">
    <property type="entry name" value="VapC_Nob1"/>
    <property type="match status" value="1"/>
</dbReference>
<dbReference type="eggNOG" id="COG3742">
    <property type="taxonomic scope" value="Bacteria"/>
</dbReference>
<evidence type="ECO:0000256" key="6">
    <source>
        <dbReference type="ARBA" id="ARBA00022842"/>
    </source>
</evidence>
<dbReference type="Gene3D" id="3.40.50.1010">
    <property type="entry name" value="5'-nuclease"/>
    <property type="match status" value="1"/>
</dbReference>
<evidence type="ECO:0000256" key="3">
    <source>
        <dbReference type="ARBA" id="ARBA00022722"/>
    </source>
</evidence>
<comment type="cofactor">
    <cofactor evidence="1 8">
        <name>Mg(2+)</name>
        <dbReference type="ChEBI" id="CHEBI:18420"/>
    </cofactor>
</comment>
<evidence type="ECO:0000256" key="7">
    <source>
        <dbReference type="ARBA" id="ARBA00038093"/>
    </source>
</evidence>
<evidence type="ECO:0000256" key="8">
    <source>
        <dbReference type="HAMAP-Rule" id="MF_00265"/>
    </source>
</evidence>
<reference evidence="10 11" key="1">
    <citation type="submission" date="2013-08" db="EMBL/GenBank/DDBJ databases">
        <title>The genome sequence of Knoellia sinensis.</title>
        <authorList>
            <person name="Zhu W."/>
            <person name="Wang G."/>
        </authorList>
    </citation>
    <scope>NUCLEOTIDE SEQUENCE [LARGE SCALE GENOMIC DNA]</scope>
    <source>
        <strain evidence="10 11">KCTC 19936</strain>
    </source>
</reference>
<dbReference type="PANTHER" id="PTHR33653:SF1">
    <property type="entry name" value="RIBONUCLEASE VAPC2"/>
    <property type="match status" value="1"/>
</dbReference>
<evidence type="ECO:0000256" key="5">
    <source>
        <dbReference type="ARBA" id="ARBA00022801"/>
    </source>
</evidence>
<keyword evidence="4 8" id="KW-0479">Metal-binding</keyword>
<keyword evidence="3 8" id="KW-0540">Nuclease</keyword>
<proteinExistence type="inferred from homology"/>
<comment type="function">
    <text evidence="8">Toxic component of a toxin-antitoxin (TA) system. An RNase.</text>
</comment>
<keyword evidence="11" id="KW-1185">Reference proteome</keyword>
<keyword evidence="8" id="KW-0800">Toxin</keyword>
<dbReference type="SUPFAM" id="SSF88723">
    <property type="entry name" value="PIN domain-like"/>
    <property type="match status" value="1"/>
</dbReference>
<protein>
    <recommendedName>
        <fullName evidence="8">Ribonuclease VapC</fullName>
        <shortName evidence="8">RNase VapC</shortName>
        <ecNumber evidence="8">3.1.-.-</ecNumber>
    </recommendedName>
    <alternativeName>
        <fullName evidence="8">Toxin VapC</fullName>
    </alternativeName>
</protein>
<dbReference type="InterPro" id="IPR002716">
    <property type="entry name" value="PIN_dom"/>
</dbReference>
<dbReference type="InterPro" id="IPR022907">
    <property type="entry name" value="VapC_family"/>
</dbReference>
<comment type="caution">
    <text evidence="10">The sequence shown here is derived from an EMBL/GenBank/DDBJ whole genome shotgun (WGS) entry which is preliminary data.</text>
</comment>
<name>A0A0A0J6X6_9MICO</name>
<sequence>MVIDSSALVAIVLGEPEAEVYLDSIVTAGEPLVMSTVTLVESTMVLEARAGQDAARDLELLMGEYGIQVTPSGPDDAAVAIRGWRRFGKGRHPAALNLGDVFSYALAISRGDSLLFKGDDFARTDVRNALA</sequence>